<dbReference type="SUPFAM" id="SSF53098">
    <property type="entry name" value="Ribonuclease H-like"/>
    <property type="match status" value="1"/>
</dbReference>
<dbReference type="Pfam" id="PF17917">
    <property type="entry name" value="RT_RNaseH"/>
    <property type="match status" value="1"/>
</dbReference>
<dbReference type="Pfam" id="PF13456">
    <property type="entry name" value="RVT_3"/>
    <property type="match status" value="1"/>
</dbReference>
<evidence type="ECO:0000256" key="2">
    <source>
        <dbReference type="ARBA" id="ARBA00022695"/>
    </source>
</evidence>
<keyword evidence="1" id="KW-0808">Transferase</keyword>
<evidence type="ECO:0000256" key="5">
    <source>
        <dbReference type="ARBA" id="ARBA00022801"/>
    </source>
</evidence>
<dbReference type="InterPro" id="IPR041373">
    <property type="entry name" value="RT_RNaseH"/>
</dbReference>
<dbReference type="InterPro" id="IPR012337">
    <property type="entry name" value="RNaseH-like_sf"/>
</dbReference>
<evidence type="ECO:0000313" key="10">
    <source>
        <dbReference type="Proteomes" id="UP000280104"/>
    </source>
</evidence>
<dbReference type="GO" id="GO:0003676">
    <property type="term" value="F:nucleic acid binding"/>
    <property type="evidence" value="ECO:0007669"/>
    <property type="project" value="InterPro"/>
</dbReference>
<dbReference type="PROSITE" id="PS50879">
    <property type="entry name" value="RNASE_H_1"/>
    <property type="match status" value="1"/>
</dbReference>
<protein>
    <recommendedName>
        <fullName evidence="8">RNase H type-1 domain-containing protein</fullName>
    </recommendedName>
</protein>
<keyword evidence="4" id="KW-0255">Endonuclease</keyword>
<dbReference type="Gene3D" id="3.30.420.10">
    <property type="entry name" value="Ribonuclease H-like superfamily/Ribonuclease H"/>
    <property type="match status" value="1"/>
</dbReference>
<reference evidence="9 10" key="1">
    <citation type="submission" date="2018-05" db="EMBL/GenBank/DDBJ databases">
        <authorList>
            <person name="Thind KAUR A."/>
        </authorList>
    </citation>
    <scope>NUCLEOTIDE SEQUENCE [LARGE SCALE GENOMIC DNA]</scope>
</reference>
<dbReference type="PANTHER" id="PTHR48475">
    <property type="entry name" value="RIBONUCLEASE H"/>
    <property type="match status" value="1"/>
</dbReference>
<evidence type="ECO:0000256" key="3">
    <source>
        <dbReference type="ARBA" id="ARBA00022722"/>
    </source>
</evidence>
<proteinExistence type="predicted"/>
<accession>A0A7H4LJD9</accession>
<evidence type="ECO:0000313" key="9">
    <source>
        <dbReference type="EMBL" id="SPT18727.1"/>
    </source>
</evidence>
<feature type="region of interest" description="Disordered" evidence="7">
    <location>
        <begin position="60"/>
        <end position="89"/>
    </location>
</feature>
<evidence type="ECO:0000256" key="7">
    <source>
        <dbReference type="SAM" id="MobiDB-lite"/>
    </source>
</evidence>
<gene>
    <name evidence="9" type="ORF">CAMPLR22A2D_LOCUS3340</name>
</gene>
<feature type="compositionally biased region" description="Basic and acidic residues" evidence="7">
    <location>
        <begin position="80"/>
        <end position="89"/>
    </location>
</feature>
<evidence type="ECO:0000259" key="8">
    <source>
        <dbReference type="PROSITE" id="PS50879"/>
    </source>
</evidence>
<dbReference type="InterPro" id="IPR002156">
    <property type="entry name" value="RNaseH_domain"/>
</dbReference>
<evidence type="ECO:0000256" key="1">
    <source>
        <dbReference type="ARBA" id="ARBA00022679"/>
    </source>
</evidence>
<feature type="domain" description="RNase H type-1" evidence="8">
    <location>
        <begin position="362"/>
        <end position="475"/>
    </location>
</feature>
<keyword evidence="3" id="KW-0540">Nuclease</keyword>
<dbReference type="CDD" id="cd09279">
    <property type="entry name" value="RNase_HI_like"/>
    <property type="match status" value="1"/>
</dbReference>
<dbReference type="SUPFAM" id="SSF56672">
    <property type="entry name" value="DNA/RNA polymerases"/>
    <property type="match status" value="1"/>
</dbReference>
<dbReference type="InterPro" id="IPR036397">
    <property type="entry name" value="RNaseH_sf"/>
</dbReference>
<sequence length="475" mass="53660">MAVPHYTYLKMKMPGTKGIITINGDYEKSSACAAASSRLAESLMIVAEKKLLDRVVAMAGKQPDLSPEPKESETEGSFKPAKETKKIPLDPEHPERHAVRCMQKCLLKQLGRNAHVYVDDIVVKTEKRGTLLEDLKETFENLRRFHIKLNPEKCIFGVPVGQLLGFLVSERDIECNPVKIKAIERMEKPTRLRDVQKFTGCLASISRFISQLGEKALPLYQLMKKTTHFEWNDKADEAFLQLKKMLTTPPVLAAPAAKEPMYLVLSTSMQNYPHYKKMCYDVHFAAKKLKPYFQEHPITVVCTAPLAKIIGNRDASGRVAKWAIELAPYTIFYQPRTAIKSQALADFLVDWAETRYLPPAPDSTHWRMHFDGSKMRTGLGAGIVLTSSKGNKLRYTLQIHFAASNNVAKYEALIHGLRLAKEIGIYRILCYGDSDLVVQQSSGDWDANDANMVSYRFLIQQLSGYFEGCEFLHVP</sequence>
<dbReference type="FunFam" id="3.30.70.270:FF:000020">
    <property type="entry name" value="Transposon Tf2-6 polyprotein-like Protein"/>
    <property type="match status" value="1"/>
</dbReference>
<organism evidence="9 10">
    <name type="scientific">Triticum aestivum</name>
    <name type="common">Wheat</name>
    <dbReference type="NCBI Taxonomy" id="4565"/>
    <lineage>
        <taxon>Eukaryota</taxon>
        <taxon>Viridiplantae</taxon>
        <taxon>Streptophyta</taxon>
        <taxon>Embryophyta</taxon>
        <taxon>Tracheophyta</taxon>
        <taxon>Spermatophyta</taxon>
        <taxon>Magnoliopsida</taxon>
        <taxon>Liliopsida</taxon>
        <taxon>Poales</taxon>
        <taxon>Poaceae</taxon>
        <taxon>BOP clade</taxon>
        <taxon>Pooideae</taxon>
        <taxon>Triticodae</taxon>
        <taxon>Triticeae</taxon>
        <taxon>Triticinae</taxon>
        <taxon>Triticum</taxon>
    </lineage>
</organism>
<dbReference type="PANTHER" id="PTHR48475:SF1">
    <property type="entry name" value="RNASE H TYPE-1 DOMAIN-CONTAINING PROTEIN"/>
    <property type="match status" value="1"/>
</dbReference>
<dbReference type="InterPro" id="IPR043128">
    <property type="entry name" value="Rev_trsase/Diguanyl_cyclase"/>
</dbReference>
<keyword evidence="5" id="KW-0378">Hydrolase</keyword>
<dbReference type="InterPro" id="IPR043502">
    <property type="entry name" value="DNA/RNA_pol_sf"/>
</dbReference>
<keyword evidence="6" id="KW-0695">RNA-directed DNA polymerase</keyword>
<dbReference type="AlphaFoldDB" id="A0A7H4LJD9"/>
<keyword evidence="2" id="KW-0548">Nucleotidyltransferase</keyword>
<dbReference type="Gene3D" id="3.30.70.270">
    <property type="match status" value="2"/>
</dbReference>
<dbReference type="EMBL" id="LS480641">
    <property type="protein sequence ID" value="SPT18727.1"/>
    <property type="molecule type" value="Genomic_DNA"/>
</dbReference>
<evidence type="ECO:0000256" key="4">
    <source>
        <dbReference type="ARBA" id="ARBA00022759"/>
    </source>
</evidence>
<dbReference type="GO" id="GO:0003964">
    <property type="term" value="F:RNA-directed DNA polymerase activity"/>
    <property type="evidence" value="ECO:0007669"/>
    <property type="project" value="UniProtKB-KW"/>
</dbReference>
<name>A0A7H4LJD9_WHEAT</name>
<evidence type="ECO:0000256" key="6">
    <source>
        <dbReference type="ARBA" id="ARBA00022918"/>
    </source>
</evidence>
<dbReference type="Proteomes" id="UP000280104">
    <property type="component" value="Chromosome II"/>
</dbReference>
<dbReference type="GO" id="GO:0004523">
    <property type="term" value="F:RNA-DNA hybrid ribonuclease activity"/>
    <property type="evidence" value="ECO:0007669"/>
    <property type="project" value="InterPro"/>
</dbReference>